<keyword evidence="15" id="KW-0687">Ribonucleoprotein</keyword>
<dbReference type="SMART" id="SM00651">
    <property type="entry name" value="Sm"/>
    <property type="match status" value="1"/>
</dbReference>
<dbReference type="InterPro" id="IPR013083">
    <property type="entry name" value="Znf_RING/FYVE/PHD"/>
</dbReference>
<accession>A0A8J6L7B6</accession>
<evidence type="ECO:0000256" key="14">
    <source>
        <dbReference type="ARBA" id="ARBA00023242"/>
    </source>
</evidence>
<dbReference type="Proteomes" id="UP000719412">
    <property type="component" value="Unassembled WGS sequence"/>
</dbReference>
<dbReference type="GO" id="GO:0009893">
    <property type="term" value="P:positive regulation of metabolic process"/>
    <property type="evidence" value="ECO:0007669"/>
    <property type="project" value="UniProtKB-ARBA"/>
</dbReference>
<keyword evidence="18" id="KW-0175">Coiled coil</keyword>
<dbReference type="Gene3D" id="2.30.30.380">
    <property type="entry name" value="Zn-finger domain of Sec23/24"/>
    <property type="match status" value="1"/>
</dbReference>
<evidence type="ECO:0000313" key="25">
    <source>
        <dbReference type="EMBL" id="KAH0810410.1"/>
    </source>
</evidence>
<feature type="domain" description="RanBP2-type" evidence="22">
    <location>
        <begin position="461"/>
        <end position="492"/>
    </location>
</feature>
<dbReference type="SUPFAM" id="SSF50182">
    <property type="entry name" value="Sm-like ribonucleoproteins"/>
    <property type="match status" value="1"/>
</dbReference>
<dbReference type="InterPro" id="IPR010920">
    <property type="entry name" value="LSM_dom_sf"/>
</dbReference>
<evidence type="ECO:0000256" key="9">
    <source>
        <dbReference type="ARBA" id="ARBA00022737"/>
    </source>
</evidence>
<dbReference type="InterPro" id="IPR047557">
    <property type="entry name" value="Rcat_RBR_HOIL1"/>
</dbReference>
<dbReference type="InterPro" id="IPR047559">
    <property type="entry name" value="HOIL1_RBR_mRING-HC-C3HC3D"/>
</dbReference>
<dbReference type="GO" id="GO:0008270">
    <property type="term" value="F:zinc ion binding"/>
    <property type="evidence" value="ECO:0007669"/>
    <property type="project" value="UniProtKB-KW"/>
</dbReference>
<reference evidence="25" key="2">
    <citation type="submission" date="2021-08" db="EMBL/GenBank/DDBJ databases">
        <authorList>
            <person name="Eriksson T."/>
        </authorList>
    </citation>
    <scope>NUCLEOTIDE SEQUENCE</scope>
    <source>
        <strain evidence="25">Stoneville</strain>
        <tissue evidence="25">Whole head</tissue>
    </source>
</reference>
<dbReference type="PANTHER" id="PTHR22770:SF13">
    <property type="entry name" value="RING-TYPE DOMAIN-CONTAINING PROTEIN"/>
    <property type="match status" value="1"/>
</dbReference>
<dbReference type="PROSITE" id="PS50053">
    <property type="entry name" value="UBIQUITIN_2"/>
    <property type="match status" value="1"/>
</dbReference>
<feature type="domain" description="RanBP2-type" evidence="22">
    <location>
        <begin position="1070"/>
        <end position="1099"/>
    </location>
</feature>
<evidence type="ECO:0000256" key="18">
    <source>
        <dbReference type="SAM" id="Coils"/>
    </source>
</evidence>
<comment type="subcellular location">
    <subcellularLocation>
        <location evidence="1">Nucleus</location>
    </subcellularLocation>
</comment>
<dbReference type="CDD" id="cd20345">
    <property type="entry name" value="BRcat_RBR_HOIL1"/>
    <property type="match status" value="1"/>
</dbReference>
<feature type="domain" description="RING-type" evidence="23">
    <location>
        <begin position="1148"/>
        <end position="1367"/>
    </location>
</feature>
<feature type="compositionally biased region" description="Polar residues" evidence="19">
    <location>
        <begin position="188"/>
        <end position="198"/>
    </location>
</feature>
<keyword evidence="7" id="KW-0808">Transferase</keyword>
<dbReference type="EMBL" id="JABDTM020027497">
    <property type="protein sequence ID" value="KAH0810410.1"/>
    <property type="molecule type" value="Genomic_DNA"/>
</dbReference>
<dbReference type="PROSITE" id="PS51873">
    <property type="entry name" value="TRIAD"/>
    <property type="match status" value="1"/>
</dbReference>
<dbReference type="Gene3D" id="2.30.30.100">
    <property type="match status" value="1"/>
</dbReference>
<dbReference type="InterPro" id="IPR001163">
    <property type="entry name" value="Sm_dom_euk/arc"/>
</dbReference>
<organism evidence="25 26">
    <name type="scientific">Tenebrio molitor</name>
    <name type="common">Yellow mealworm beetle</name>
    <dbReference type="NCBI Taxonomy" id="7067"/>
    <lineage>
        <taxon>Eukaryota</taxon>
        <taxon>Metazoa</taxon>
        <taxon>Ecdysozoa</taxon>
        <taxon>Arthropoda</taxon>
        <taxon>Hexapoda</taxon>
        <taxon>Insecta</taxon>
        <taxon>Pterygota</taxon>
        <taxon>Neoptera</taxon>
        <taxon>Endopterygota</taxon>
        <taxon>Coleoptera</taxon>
        <taxon>Polyphaga</taxon>
        <taxon>Cucujiformia</taxon>
        <taxon>Tenebrionidae</taxon>
        <taxon>Tenebrio</taxon>
    </lineage>
</organism>
<keyword evidence="11" id="KW-0833">Ubl conjugation pathway</keyword>
<dbReference type="InterPro" id="IPR018957">
    <property type="entry name" value="Znf_C3HC4_RING-type"/>
</dbReference>
<reference evidence="25" key="1">
    <citation type="journal article" date="2020" name="J Insects Food Feed">
        <title>The yellow mealworm (Tenebrio molitor) genome: a resource for the emerging insects as food and feed industry.</title>
        <authorList>
            <person name="Eriksson T."/>
            <person name="Andere A."/>
            <person name="Kelstrup H."/>
            <person name="Emery V."/>
            <person name="Picard C."/>
        </authorList>
    </citation>
    <scope>NUCLEOTIDE SEQUENCE</scope>
    <source>
        <strain evidence="25">Stoneville</strain>
        <tissue evidence="25">Whole head</tissue>
    </source>
</reference>
<dbReference type="CDD" id="cd01717">
    <property type="entry name" value="Sm_B"/>
    <property type="match status" value="1"/>
</dbReference>
<dbReference type="InterPro" id="IPR044066">
    <property type="entry name" value="TRIAD_supradom"/>
</dbReference>
<protein>
    <recommendedName>
        <fullName evidence="5">RanBP-type and C3HC4-type zinc finger-containing protein 1</fullName>
    </recommendedName>
    <alternativeName>
        <fullName evidence="16">Sm protein B</fullName>
    </alternativeName>
</protein>
<feature type="compositionally biased region" description="Pro residues" evidence="19">
    <location>
        <begin position="1566"/>
        <end position="1592"/>
    </location>
</feature>
<dbReference type="InterPro" id="IPR017907">
    <property type="entry name" value="Znf_RING_CS"/>
</dbReference>
<evidence type="ECO:0000259" key="24">
    <source>
        <dbReference type="PROSITE" id="PS52002"/>
    </source>
</evidence>
<evidence type="ECO:0000256" key="2">
    <source>
        <dbReference type="ARBA" id="ARBA00004906"/>
    </source>
</evidence>
<evidence type="ECO:0000256" key="16">
    <source>
        <dbReference type="ARBA" id="ARBA00041355"/>
    </source>
</evidence>
<evidence type="ECO:0000256" key="4">
    <source>
        <dbReference type="ARBA" id="ARBA00009123"/>
    </source>
</evidence>
<dbReference type="PROSITE" id="PS50199">
    <property type="entry name" value="ZF_RANBP2_2"/>
    <property type="match status" value="2"/>
</dbReference>
<feature type="compositionally biased region" description="Basic and acidic residues" evidence="19">
    <location>
        <begin position="455"/>
        <end position="465"/>
    </location>
</feature>
<evidence type="ECO:0000259" key="22">
    <source>
        <dbReference type="PROSITE" id="PS50199"/>
    </source>
</evidence>
<keyword evidence="6" id="KW-0597">Phosphoprotein</keyword>
<evidence type="ECO:0000256" key="19">
    <source>
        <dbReference type="SAM" id="MobiDB-lite"/>
    </source>
</evidence>
<feature type="domain" description="Sm" evidence="24">
    <location>
        <begin position="1382"/>
        <end position="1463"/>
    </location>
</feature>
<dbReference type="PROSITE" id="PS52002">
    <property type="entry name" value="SM"/>
    <property type="match status" value="1"/>
</dbReference>
<dbReference type="GO" id="GO:0071797">
    <property type="term" value="C:LUBAC complex"/>
    <property type="evidence" value="ECO:0007669"/>
    <property type="project" value="TreeGrafter"/>
</dbReference>
<dbReference type="GO" id="GO:0003723">
    <property type="term" value="F:RNA binding"/>
    <property type="evidence" value="ECO:0007669"/>
    <property type="project" value="UniProtKB-KW"/>
</dbReference>
<dbReference type="Pfam" id="PF00097">
    <property type="entry name" value="zf-C3HC4"/>
    <property type="match status" value="1"/>
</dbReference>
<evidence type="ECO:0000256" key="8">
    <source>
        <dbReference type="ARBA" id="ARBA00022723"/>
    </source>
</evidence>
<evidence type="ECO:0000256" key="5">
    <source>
        <dbReference type="ARBA" id="ARBA00017887"/>
    </source>
</evidence>
<comment type="pathway">
    <text evidence="2">Protein modification; protein ubiquitination.</text>
</comment>
<feature type="region of interest" description="Disordered" evidence="19">
    <location>
        <begin position="579"/>
        <end position="632"/>
    </location>
</feature>
<dbReference type="InterPro" id="IPR047558">
    <property type="entry name" value="BRcat_RBR_HOIL1"/>
</dbReference>
<dbReference type="GO" id="GO:0004842">
    <property type="term" value="F:ubiquitin-protein transferase activity"/>
    <property type="evidence" value="ECO:0007669"/>
    <property type="project" value="TreeGrafter"/>
</dbReference>
<dbReference type="PANTHER" id="PTHR22770">
    <property type="entry name" value="UBIQUITIN CONJUGATING ENZYME 7 INTERACTING PROTEIN-RELATED"/>
    <property type="match status" value="1"/>
</dbReference>
<dbReference type="Gene3D" id="3.10.20.90">
    <property type="entry name" value="Phosphatidylinositol 3-kinase Catalytic Subunit, Chain A, domain 1"/>
    <property type="match status" value="1"/>
</dbReference>
<dbReference type="Gene3D" id="3.30.40.10">
    <property type="entry name" value="Zinc/RING finger domain, C3HC4 (zinc finger)"/>
    <property type="match status" value="1"/>
</dbReference>
<comment type="similarity">
    <text evidence="3">Belongs to the RBR family.</text>
</comment>
<evidence type="ECO:0000256" key="3">
    <source>
        <dbReference type="ARBA" id="ARBA00008278"/>
    </source>
</evidence>
<evidence type="ECO:0000256" key="15">
    <source>
        <dbReference type="ARBA" id="ARBA00023274"/>
    </source>
</evidence>
<dbReference type="PROSITE" id="PS50089">
    <property type="entry name" value="ZF_RING_2"/>
    <property type="match status" value="1"/>
</dbReference>
<dbReference type="PROSITE" id="PS01358">
    <property type="entry name" value="ZF_RANBP2_1"/>
    <property type="match status" value="2"/>
</dbReference>
<evidence type="ECO:0000259" key="20">
    <source>
        <dbReference type="PROSITE" id="PS50053"/>
    </source>
</evidence>
<name>A0A8J6L7B6_TENMO</name>
<dbReference type="GO" id="GO:0043130">
    <property type="term" value="F:ubiquitin binding"/>
    <property type="evidence" value="ECO:0007669"/>
    <property type="project" value="TreeGrafter"/>
</dbReference>
<evidence type="ECO:0000259" key="23">
    <source>
        <dbReference type="PROSITE" id="PS51873"/>
    </source>
</evidence>
<dbReference type="FunFam" id="2.30.30.100:FF:000004">
    <property type="entry name" value="Small nuclear ribonucleoprotein-associated proteins"/>
    <property type="match status" value="1"/>
</dbReference>
<feature type="compositionally biased region" description="Pro residues" evidence="19">
    <location>
        <begin position="1538"/>
        <end position="1548"/>
    </location>
</feature>
<dbReference type="Pfam" id="PF01423">
    <property type="entry name" value="LSM"/>
    <property type="match status" value="1"/>
</dbReference>
<dbReference type="FunFam" id="3.30.40.10:FF:000137">
    <property type="entry name" value="RanBP-type and C3HC4-type zinc finger-containing protein 1"/>
    <property type="match status" value="1"/>
</dbReference>
<feature type="region of interest" description="Disordered" evidence="19">
    <location>
        <begin position="446"/>
        <end position="465"/>
    </location>
</feature>
<dbReference type="InterPro" id="IPR000626">
    <property type="entry name" value="Ubiquitin-like_dom"/>
</dbReference>
<dbReference type="GO" id="GO:0043161">
    <property type="term" value="P:proteasome-mediated ubiquitin-dependent protein catabolic process"/>
    <property type="evidence" value="ECO:0007669"/>
    <property type="project" value="TreeGrafter"/>
</dbReference>
<dbReference type="InterPro" id="IPR047575">
    <property type="entry name" value="Sm"/>
</dbReference>
<keyword evidence="10 17" id="KW-0863">Zinc-finger</keyword>
<keyword evidence="14" id="KW-0539">Nucleus</keyword>
<dbReference type="InterPro" id="IPR001841">
    <property type="entry name" value="Znf_RING"/>
</dbReference>
<evidence type="ECO:0000256" key="1">
    <source>
        <dbReference type="ARBA" id="ARBA00004123"/>
    </source>
</evidence>
<dbReference type="InterPro" id="IPR001876">
    <property type="entry name" value="Znf_RanBP2"/>
</dbReference>
<feature type="region of interest" description="Disordered" evidence="19">
    <location>
        <begin position="132"/>
        <end position="213"/>
    </location>
</feature>
<evidence type="ECO:0000259" key="21">
    <source>
        <dbReference type="PROSITE" id="PS50089"/>
    </source>
</evidence>
<feature type="region of interest" description="Disordered" evidence="19">
    <location>
        <begin position="1"/>
        <end position="25"/>
    </location>
</feature>
<keyword evidence="9" id="KW-0677">Repeat</keyword>
<evidence type="ECO:0000256" key="6">
    <source>
        <dbReference type="ARBA" id="ARBA00022553"/>
    </source>
</evidence>
<feature type="region of interest" description="Disordered" evidence="19">
    <location>
        <begin position="1514"/>
        <end position="1548"/>
    </location>
</feature>
<feature type="domain" description="RING-type" evidence="21">
    <location>
        <begin position="1152"/>
        <end position="1194"/>
    </location>
</feature>
<evidence type="ECO:0000313" key="26">
    <source>
        <dbReference type="Proteomes" id="UP000719412"/>
    </source>
</evidence>
<dbReference type="SMART" id="SM00547">
    <property type="entry name" value="ZnF_RBZ"/>
    <property type="match status" value="2"/>
</dbReference>
<evidence type="ECO:0000256" key="7">
    <source>
        <dbReference type="ARBA" id="ARBA00022679"/>
    </source>
</evidence>
<sequence length="1592" mass="177818">MSLNHRDLPPESIGQSPGCDPKTTKRNSGLFAFLKWFKPSTSRESIDTTNSSSCESLNSVHSSGTVASFSYVPPNAYTNQVAEKCIVPGPETDTYKARLKQRDKRRENDKNVTLRKKYNLFFNRDTLLKSVKQEDEENSKSLPLMTRASMDQEEEKAHRRTNSESSKTKKAGAYLHVKGKRRAPQPPGLNQQNSSTMSLRRKKRLAPPPPSIDKIKNTLEYADTDIIFNDSLKLDHGILKPAKETVSEDANASARSSYVMEAPVSPRPWYKRNTSRDSNKKEKDAHKYEPIERLPEVQFIRNSTVDLTVDDKKKVDEKRKSGMSFLTNISELDREASEIVKKEHQKNGSDLQEIPQFMRPKEEPKINTDSWVSPKRRSAKDLIAKFNAITNVTRATVFGVSQNPKKDYFGKRTSLLGDDRKQESLLESHKKRIEQIDRKLNNPLMKSESASAIKPKPETPKVDRKNWSCPKCSVENDYWRIICHVCSTIKPYFDDFSSSAPTKANNEDPGQTAKPPEKMFERAKTQIGFSALASYNLNNKNKKIEKSVSLEEKTTKEADNKNEEREKLKKMLIEMKNSLPKRKSNILMKQNSRTSVIVENPENVEESPKESEEKKRDEEKGADEEKSQEEKVAEIIIGTSETIYENIKVKKTDNPKPIKVSASVQTSSVVKKASPKQTEIKTNFELMRPKDFENIYSDSNVQSPARIYANLARNDELSLFFNMPKRFNDLKNNLSQADNNTDTIEINRLLRRLETSIAKGELTEAAIYAKELAQLKVNCSVIRQKPANSPAKKQGFNIEMYVEDKVSHRGPFNIEVTENQSVAELKLQVEQEFEIPVNVQRWILGKELATDDSATLKDHNITTERCPVFLYLVAPGGDISDSKINSEAKIVANKVQEAPSTSKANAGEASGEVNRVPKIVDVIPKVLEPKEGEKSEVVKSTIVVEVKSVQKVEKNDLAQVQKLELGEDKEDVDIKSKIRKSLVQVRELGQAQKSEAKPIRIDLEKTAPTGASSKDAEPVQKLESVKLVQTQAVKLLQVEEPAGSSNVKEVQLAQQEEDLEDYDCKTLKPQAKEWECHLCTLLNPLSSNICAVCATVRQKEVVVAIPAKKSLKKKAPQPQTGEASTSNSDQTYLQLVNLDNKDLVENREPFECVVCFTEIAPGDGVTLRECLHQFCKLCLAHTVEYTEDAEVKCPYRDDQYSCNIALQDREIKALVTPQVYEHYLAKSVTEAENKIGKSFHCKTPDCKGWCIFEDNVNEFRCPVCRRVNCLTCQAIHAGMNCKQYQEKMNQESEVDEDARRTKEMVEAMVRDGEALTCPTCQVILIKKWGCDWVRCSMCKTEICWVTKGPRWGPGGKGDTSGGCQCGVNGVNVQKQPIKMTMGKNNKMLQHINYRVRITLQDSRTFIGTFKAFDKHMNMILGDCEEFRKIKPKNSKVEREEKRVLGFVLLRGESIVSLTVEGPPPPEEGLPRVPIPGAAPGPGIGRAAGRGMPAGMGGVPVGLQGPVRGVGGPSQQVMTPGGRGQVAAPPQMNQGPPRMGGPPPGMMGPPPGMMGMPPAPMGMGRGGPPPPMGMRGPPPGMMRGGPPGPPRPY</sequence>
<dbReference type="PROSITE" id="PS00518">
    <property type="entry name" value="ZF_RING_1"/>
    <property type="match status" value="1"/>
</dbReference>
<keyword evidence="8" id="KW-0479">Metal-binding</keyword>
<evidence type="ECO:0000256" key="17">
    <source>
        <dbReference type="PROSITE-ProRule" id="PRU00322"/>
    </source>
</evidence>
<comment type="caution">
    <text evidence="25">The sequence shown here is derived from an EMBL/GenBank/DDBJ whole genome shotgun (WGS) entry which is preliminary data.</text>
</comment>
<proteinExistence type="inferred from homology"/>
<dbReference type="InterPro" id="IPR029071">
    <property type="entry name" value="Ubiquitin-like_domsf"/>
</dbReference>
<gene>
    <name evidence="25" type="ORF">GEV33_012382</name>
</gene>
<feature type="compositionally biased region" description="Basic and acidic residues" evidence="19">
    <location>
        <begin position="606"/>
        <end position="632"/>
    </location>
</feature>
<evidence type="ECO:0000256" key="11">
    <source>
        <dbReference type="ARBA" id="ARBA00022786"/>
    </source>
</evidence>
<feature type="domain" description="Ubiquitin-like" evidence="20">
    <location>
        <begin position="798"/>
        <end position="861"/>
    </location>
</feature>
<dbReference type="InterPro" id="IPR051628">
    <property type="entry name" value="LUBAC_E3_Ligases"/>
</dbReference>
<feature type="coiled-coil region" evidence="18">
    <location>
        <begin position="551"/>
        <end position="578"/>
    </location>
</feature>
<dbReference type="Pfam" id="PF00240">
    <property type="entry name" value="ubiquitin"/>
    <property type="match status" value="1"/>
</dbReference>
<feature type="region of interest" description="Disordered" evidence="19">
    <location>
        <begin position="1562"/>
        <end position="1592"/>
    </location>
</feature>
<dbReference type="CDD" id="cd16633">
    <property type="entry name" value="mRING-HC-C3HC3D_RBR_HOIL1"/>
    <property type="match status" value="1"/>
</dbReference>
<keyword evidence="13" id="KW-0694">RNA-binding</keyword>
<dbReference type="SUPFAM" id="SSF54236">
    <property type="entry name" value="Ubiquitin-like"/>
    <property type="match status" value="1"/>
</dbReference>
<dbReference type="SUPFAM" id="SSF57850">
    <property type="entry name" value="RING/U-box"/>
    <property type="match status" value="3"/>
</dbReference>
<dbReference type="GO" id="GO:1990904">
    <property type="term" value="C:ribonucleoprotein complex"/>
    <property type="evidence" value="ECO:0007669"/>
    <property type="project" value="UniProtKB-KW"/>
</dbReference>
<dbReference type="CDD" id="cd20358">
    <property type="entry name" value="Rcat_RBR_HOIL1"/>
    <property type="match status" value="1"/>
</dbReference>
<comment type="similarity">
    <text evidence="4">Belongs to the snRNP SmB/SmN family.</text>
</comment>
<evidence type="ECO:0000256" key="10">
    <source>
        <dbReference type="ARBA" id="ARBA00022771"/>
    </source>
</evidence>
<evidence type="ECO:0000256" key="13">
    <source>
        <dbReference type="ARBA" id="ARBA00022884"/>
    </source>
</evidence>
<keyword evidence="12" id="KW-0862">Zinc</keyword>
<dbReference type="GO" id="GO:0097039">
    <property type="term" value="P:protein linear polyubiquitination"/>
    <property type="evidence" value="ECO:0007669"/>
    <property type="project" value="TreeGrafter"/>
</dbReference>
<evidence type="ECO:0000256" key="12">
    <source>
        <dbReference type="ARBA" id="ARBA00022833"/>
    </source>
</evidence>
<keyword evidence="26" id="KW-1185">Reference proteome</keyword>
<feature type="compositionally biased region" description="Polar residues" evidence="19">
    <location>
        <begin position="587"/>
        <end position="597"/>
    </location>
</feature>
<dbReference type="GO" id="GO:0005634">
    <property type="term" value="C:nucleus"/>
    <property type="evidence" value="ECO:0007669"/>
    <property type="project" value="UniProtKB-SubCell"/>
</dbReference>